<feature type="non-terminal residue" evidence="1">
    <location>
        <position position="1"/>
    </location>
</feature>
<evidence type="ECO:0000313" key="2">
    <source>
        <dbReference type="Proteomes" id="UP001597171"/>
    </source>
</evidence>
<organism evidence="1 2">
    <name type="scientific">Methylopila musalis</name>
    <dbReference type="NCBI Taxonomy" id="1134781"/>
    <lineage>
        <taxon>Bacteria</taxon>
        <taxon>Pseudomonadati</taxon>
        <taxon>Pseudomonadota</taxon>
        <taxon>Alphaproteobacteria</taxon>
        <taxon>Hyphomicrobiales</taxon>
        <taxon>Methylopilaceae</taxon>
        <taxon>Methylopila</taxon>
    </lineage>
</organism>
<protein>
    <submittedName>
        <fullName evidence="1">Uncharacterized protein</fullName>
    </submittedName>
</protein>
<keyword evidence="2" id="KW-1185">Reference proteome</keyword>
<name>A0ABW3Z6E8_9HYPH</name>
<comment type="caution">
    <text evidence="1">The sequence shown here is derived from an EMBL/GenBank/DDBJ whole genome shotgun (WGS) entry which is preliminary data.</text>
</comment>
<sequence>AIEDAATLSRLIAEGGRDPLGAYEAARLMRVGRLPEASRRQARIDHLGGLAATARNLALAAAPTTALLQGLDWLYGWRDAA</sequence>
<accession>A0ABW3Z6E8</accession>
<dbReference type="Proteomes" id="UP001597171">
    <property type="component" value="Unassembled WGS sequence"/>
</dbReference>
<gene>
    <name evidence="1" type="ORF">ACFQ4O_05920</name>
</gene>
<evidence type="ECO:0000313" key="1">
    <source>
        <dbReference type="EMBL" id="MFD1331533.1"/>
    </source>
</evidence>
<reference evidence="2" key="1">
    <citation type="journal article" date="2019" name="Int. J. Syst. Evol. Microbiol.">
        <title>The Global Catalogue of Microorganisms (GCM) 10K type strain sequencing project: providing services to taxonomists for standard genome sequencing and annotation.</title>
        <authorList>
            <consortium name="The Broad Institute Genomics Platform"/>
            <consortium name="The Broad Institute Genome Sequencing Center for Infectious Disease"/>
            <person name="Wu L."/>
            <person name="Ma J."/>
        </authorList>
    </citation>
    <scope>NUCLEOTIDE SEQUENCE [LARGE SCALE GENOMIC DNA]</scope>
    <source>
        <strain evidence="2">CCUG 61696</strain>
    </source>
</reference>
<proteinExistence type="predicted"/>
<dbReference type="EMBL" id="JBHTMX010000029">
    <property type="protein sequence ID" value="MFD1331533.1"/>
    <property type="molecule type" value="Genomic_DNA"/>
</dbReference>